<feature type="compositionally biased region" description="Polar residues" evidence="1">
    <location>
        <begin position="39"/>
        <end position="60"/>
    </location>
</feature>
<feature type="region of interest" description="Disordered" evidence="1">
    <location>
        <begin position="619"/>
        <end position="651"/>
    </location>
</feature>
<feature type="compositionally biased region" description="Low complexity" evidence="1">
    <location>
        <begin position="331"/>
        <end position="350"/>
    </location>
</feature>
<sequence>MAGKSMENDEDKLPEAVPEPVCIVSCQSGGSRHSEDAARSSTQDASTSTGVPNGSFSRSISPAPFQRAVSAARGSDEEGHVTIRTTSTRGVKQSMSPREGGASVKHTQRASGCSPRSSSSIAFSGADSNVGMSIQFATEGASSERVMSVEGSPLSRSSSMKSGSPGNNTAQTPQREDDEALDHAAPLVDLKNDLSADANIEEDQQTEKQPVVVEVVCEGPQLEPQPSAESKKTASTSSRLASPRYKKGIANRSVGKVGISTSRATSAVSPKIRAPEDTCSHGGAKAAVRSQESPFRATSGYPKTSAAAMGKPSTLQVEKPFASSCRHHDLGTSLSRSSRSNRGRSLSDRGPCASVDCTGERSAQRVRNCEHHCDCGLWPTVTGDKEADSEHQRSVSTPERVLERRVCRIHKGVTADIGEKRCSSGTRQREVNGKLARPRSGSSHQDHRRCRELSREEYHHSLSKSPVRRHGSGQLSVGTLDGGALVHECLMELKGYSREEDVDSQQPHHRRLSGEAFPHYECPCGSGIDAKASRGLCAHCVPLHRISYDDYTDNDVYATAAVTSRAQFRALSQRCRSRSSCGDEDTHYGDALGRSARSVASSVFSGDDVEGKDELLTAFHSNGRRRRKSGHRMDAFSSPLSRPHHARRKPDPSLCEQELLRHNHEGCQASEMRRGGSVHCCDDTSARGHRRRHCEWGPEYYSSVSRRGRSLDNHDCGCSRLSQDYQSPRVAASSARDSSLCSPCGSHDQQSLAPLAPSPVRRHRRRSTASGKQAAALRRASKSPASPVESASASEKELLDEVEWKRCALEKQIADQDARRERAMMRSPFERLYHLNNRRDRDERRNKVLQLNLLDRIHERIISGALKEDIARKEERLRKQEEMLTSPDGVFARLYQNTSPHRSSNVSTSAAERSNCKSAGEGHRSRPSTVNSTDVSSQGASTARSRMSKAESYELCNRLYETAAIVKDKKEKMRKKYVEERQRQQAEELLIARLAGQIQLERSRTRASSKRRPKTPAQLEDEARAELDKLREEDPQGYEKKVLRGRVLSPAERDLQAARLWKHGYISREKLEAQKKVLELKKCTFHPVINEFPVSAGAVGYAYTRDKGSSPNSEGSRSNGRGLSASTDRVQRHRRMDRFEQLYRKGMQAKARGETLRDERDRETRLRILRGRMASDHHFRRRVELDPSLAERFMKSLVV</sequence>
<dbReference type="OrthoDB" id="245575at2759"/>
<dbReference type="AlphaFoldDB" id="A0A640KVQ3"/>
<feature type="compositionally biased region" description="Polar residues" evidence="1">
    <location>
        <begin position="927"/>
        <end position="945"/>
    </location>
</feature>
<name>A0A640KVQ3_LEITA</name>
<keyword evidence="3" id="KW-1185">Reference proteome</keyword>
<accession>A0A640KVQ3</accession>
<dbReference type="Proteomes" id="UP000419144">
    <property type="component" value="Unassembled WGS sequence"/>
</dbReference>
<gene>
    <name evidence="2" type="ORF">LtaPh_3614800</name>
</gene>
<feature type="region of interest" description="Disordered" evidence="1">
    <location>
        <begin position="736"/>
        <end position="794"/>
    </location>
</feature>
<dbReference type="EMBL" id="BLBS01000057">
    <property type="protein sequence ID" value="GET93215.1"/>
    <property type="molecule type" value="Genomic_DNA"/>
</dbReference>
<feature type="compositionally biased region" description="Low complexity" evidence="1">
    <location>
        <begin position="111"/>
        <end position="128"/>
    </location>
</feature>
<feature type="region of interest" description="Disordered" evidence="1">
    <location>
        <begin position="1105"/>
        <end position="1130"/>
    </location>
</feature>
<feature type="region of interest" description="Disordered" evidence="1">
    <location>
        <begin position="1"/>
        <end position="354"/>
    </location>
</feature>
<evidence type="ECO:0000313" key="2">
    <source>
        <dbReference type="EMBL" id="GET93215.1"/>
    </source>
</evidence>
<reference evidence="2" key="1">
    <citation type="submission" date="2019-11" db="EMBL/GenBank/DDBJ databases">
        <title>Leishmania tarentolae CDS.</title>
        <authorList>
            <person name="Goto Y."/>
            <person name="Yamagishi J."/>
        </authorList>
    </citation>
    <scope>NUCLEOTIDE SEQUENCE [LARGE SCALE GENOMIC DNA]</scope>
    <source>
        <strain evidence="2">Parrot Tar II</strain>
    </source>
</reference>
<feature type="compositionally biased region" description="Low complexity" evidence="1">
    <location>
        <begin position="152"/>
        <end position="164"/>
    </location>
</feature>
<feature type="region of interest" description="Disordered" evidence="1">
    <location>
        <begin position="422"/>
        <end position="453"/>
    </location>
</feature>
<feature type="compositionally biased region" description="Polar residues" evidence="1">
    <location>
        <begin position="736"/>
        <end position="752"/>
    </location>
</feature>
<feature type="compositionally biased region" description="Polar residues" evidence="1">
    <location>
        <begin position="898"/>
        <end position="912"/>
    </location>
</feature>
<organism evidence="2 3">
    <name type="scientific">Leishmania tarentolae</name>
    <name type="common">Sauroleishmania tarentolae</name>
    <dbReference type="NCBI Taxonomy" id="5689"/>
    <lineage>
        <taxon>Eukaryota</taxon>
        <taxon>Discoba</taxon>
        <taxon>Euglenozoa</taxon>
        <taxon>Kinetoplastea</taxon>
        <taxon>Metakinetoplastina</taxon>
        <taxon>Trypanosomatida</taxon>
        <taxon>Trypanosomatidae</taxon>
        <taxon>Leishmaniinae</taxon>
        <taxon>Leishmania</taxon>
        <taxon>lizard Leishmania</taxon>
    </lineage>
</organism>
<comment type="caution">
    <text evidence="2">The sequence shown here is derived from an EMBL/GenBank/DDBJ whole genome shotgun (WGS) entry which is preliminary data.</text>
</comment>
<feature type="compositionally biased region" description="Basic residues" evidence="1">
    <location>
        <begin position="1005"/>
        <end position="1014"/>
    </location>
</feature>
<feature type="region of interest" description="Disordered" evidence="1">
    <location>
        <begin position="898"/>
        <end position="948"/>
    </location>
</feature>
<feature type="compositionally biased region" description="Polar residues" evidence="1">
    <location>
        <begin position="83"/>
        <end position="96"/>
    </location>
</feature>
<feature type="region of interest" description="Disordered" evidence="1">
    <location>
        <begin position="1001"/>
        <end position="1021"/>
    </location>
</feature>
<evidence type="ECO:0000256" key="1">
    <source>
        <dbReference type="SAM" id="MobiDB-lite"/>
    </source>
</evidence>
<feature type="compositionally biased region" description="Polar residues" evidence="1">
    <location>
        <begin position="259"/>
        <end position="268"/>
    </location>
</feature>
<proteinExistence type="predicted"/>
<dbReference type="VEuPathDB" id="TriTrypDB:LtaPh_3614800"/>
<feature type="compositionally biased region" description="Basic and acidic residues" evidence="1">
    <location>
        <begin position="422"/>
        <end position="432"/>
    </location>
</feature>
<protein>
    <submittedName>
        <fullName evidence="2">Uncharacterized protein</fullName>
    </submittedName>
</protein>
<feature type="compositionally biased region" description="Low complexity" evidence="1">
    <location>
        <begin position="782"/>
        <end position="793"/>
    </location>
</feature>
<feature type="compositionally biased region" description="Polar residues" evidence="1">
    <location>
        <begin position="1109"/>
        <end position="1128"/>
    </location>
</feature>
<evidence type="ECO:0000313" key="3">
    <source>
        <dbReference type="Proteomes" id="UP000419144"/>
    </source>
</evidence>